<gene>
    <name evidence="2" type="ORF">AVEN_189663_1</name>
</gene>
<dbReference type="CDD" id="cd00063">
    <property type="entry name" value="FN3"/>
    <property type="match status" value="1"/>
</dbReference>
<dbReference type="InterPro" id="IPR036116">
    <property type="entry name" value="FN3_sf"/>
</dbReference>
<dbReference type="Pfam" id="PF00041">
    <property type="entry name" value="fn3"/>
    <property type="match status" value="1"/>
</dbReference>
<keyword evidence="3" id="KW-1185">Reference proteome</keyword>
<dbReference type="Proteomes" id="UP000499080">
    <property type="component" value="Unassembled WGS sequence"/>
</dbReference>
<protein>
    <recommendedName>
        <fullName evidence="1">Fibronectin type-III domain-containing protein</fullName>
    </recommendedName>
</protein>
<dbReference type="AlphaFoldDB" id="A0A4Y2LYU7"/>
<reference evidence="2 3" key="1">
    <citation type="journal article" date="2019" name="Sci. Rep.">
        <title>Orb-weaving spider Araneus ventricosus genome elucidates the spidroin gene catalogue.</title>
        <authorList>
            <person name="Kono N."/>
            <person name="Nakamura H."/>
            <person name="Ohtoshi R."/>
            <person name="Moran D.A.P."/>
            <person name="Shinohara A."/>
            <person name="Yoshida Y."/>
            <person name="Fujiwara M."/>
            <person name="Mori M."/>
            <person name="Tomita M."/>
            <person name="Arakawa K."/>
        </authorList>
    </citation>
    <scope>NUCLEOTIDE SEQUENCE [LARGE SCALE GENOMIC DNA]</scope>
</reference>
<dbReference type="OrthoDB" id="5843172at2759"/>
<dbReference type="SUPFAM" id="SSF49265">
    <property type="entry name" value="Fibronectin type III"/>
    <property type="match status" value="1"/>
</dbReference>
<dbReference type="InterPro" id="IPR003961">
    <property type="entry name" value="FN3_dom"/>
</dbReference>
<organism evidence="2 3">
    <name type="scientific">Araneus ventricosus</name>
    <name type="common">Orbweaver spider</name>
    <name type="synonym">Epeira ventricosa</name>
    <dbReference type="NCBI Taxonomy" id="182803"/>
    <lineage>
        <taxon>Eukaryota</taxon>
        <taxon>Metazoa</taxon>
        <taxon>Ecdysozoa</taxon>
        <taxon>Arthropoda</taxon>
        <taxon>Chelicerata</taxon>
        <taxon>Arachnida</taxon>
        <taxon>Araneae</taxon>
        <taxon>Araneomorphae</taxon>
        <taxon>Entelegynae</taxon>
        <taxon>Araneoidea</taxon>
        <taxon>Araneidae</taxon>
        <taxon>Araneus</taxon>
    </lineage>
</organism>
<dbReference type="InterPro" id="IPR002602">
    <property type="entry name" value="DB"/>
</dbReference>
<comment type="caution">
    <text evidence="2">The sequence shown here is derived from an EMBL/GenBank/DDBJ whole genome shotgun (WGS) entry which is preliminary data.</text>
</comment>
<accession>A0A4Y2LYU7</accession>
<feature type="domain" description="Fibronectin type-III" evidence="1">
    <location>
        <begin position="1"/>
        <end position="67"/>
    </location>
</feature>
<evidence type="ECO:0000313" key="3">
    <source>
        <dbReference type="Proteomes" id="UP000499080"/>
    </source>
</evidence>
<dbReference type="PROSITE" id="PS50853">
    <property type="entry name" value="FN3"/>
    <property type="match status" value="1"/>
</dbReference>
<sequence length="213" mass="23507">MTKLDPKKPGSTGSVKSFMMVMVDGNKTSYVVSGLQPVTMYEVQITSENAHGSSLPTSAVRVLTLSAPRGSGPSNMSEAYFAHLPNITKCCEEKGVPEGKCLRSLCDPSDDEDTKLSDVLMCAPFVNITFECMAGGADHSQCCRRRGLPDICLDFCRGNVTQLDYRHFICLDHIDIYGNCLLEYYKVLPGAPEQFLVSMVHSRWAVLKWSPPR</sequence>
<dbReference type="InterPro" id="IPR013783">
    <property type="entry name" value="Ig-like_fold"/>
</dbReference>
<dbReference type="Gene3D" id="2.60.40.10">
    <property type="entry name" value="Immunoglobulins"/>
    <property type="match status" value="1"/>
</dbReference>
<evidence type="ECO:0000313" key="2">
    <source>
        <dbReference type="EMBL" id="GBN19988.1"/>
    </source>
</evidence>
<dbReference type="Pfam" id="PF01682">
    <property type="entry name" value="DB"/>
    <property type="match status" value="1"/>
</dbReference>
<evidence type="ECO:0000259" key="1">
    <source>
        <dbReference type="PROSITE" id="PS50853"/>
    </source>
</evidence>
<name>A0A4Y2LYU7_ARAVE</name>
<proteinExistence type="predicted"/>
<dbReference type="EMBL" id="BGPR01006553">
    <property type="protein sequence ID" value="GBN19988.1"/>
    <property type="molecule type" value="Genomic_DNA"/>
</dbReference>